<sequence>MGFEERLRRIRAPAAVPDASAAVPPSGGPSLTERLRRISTGRPTPAPAATGTPDESALAAALGAALLCPGVLCLERRLNPRLRHGRVLLGSSHRLEHLPWTPVPPVGWISAAHPPDAQPLSPWLCLDTETSGLAGGTGTWAFLTGLLRPDGAGWCLRQYLLTRLDAESAYLERVAAELAPPARLVTYNGRTFDAPLLATRFRLAARPDPLSVLAHLDLLAPTRRAFARAWPDCRLATAESRLLGVHRDGDLPGSAAPAAWLGWLRRGETGPLAACLRHNRADLLSLAGLLPVLDAVYRDPAAFGADCRAVAAAHLARGDQPLALRILAANRRGLDAPGLHDLARLHRRADDWGSALGIWQDLAARGDSQARAALARFYEHRGGDLVRAMEFTVTLPPGPERERRRDRLQTKLQRGGGGQQIELSIDIGHDGV</sequence>
<dbReference type="PANTHER" id="PTHR38462:SF1">
    <property type="entry name" value="YPRB RIBONUCLEASE H-LIKE DOMAIN-CONTAINING PROTEIN"/>
    <property type="match status" value="1"/>
</dbReference>
<evidence type="ECO:0000313" key="3">
    <source>
        <dbReference type="Proteomes" id="UP000232638"/>
    </source>
</evidence>
<dbReference type="SUPFAM" id="SSF53098">
    <property type="entry name" value="Ribonuclease H-like"/>
    <property type="match status" value="1"/>
</dbReference>
<gene>
    <name evidence="2" type="ORF">THSYN_07475</name>
</gene>
<feature type="domain" description="YprB ribonuclease H-like" evidence="1">
    <location>
        <begin position="124"/>
        <end position="289"/>
    </location>
</feature>
<keyword evidence="3" id="KW-1185">Reference proteome</keyword>
<dbReference type="AlphaFoldDB" id="A0A2K8U5D9"/>
<dbReference type="Pfam" id="PF13482">
    <property type="entry name" value="RNase_H_2"/>
    <property type="match status" value="1"/>
</dbReference>
<name>A0A2K8U5D9_9GAMM</name>
<proteinExistence type="predicted"/>
<protein>
    <recommendedName>
        <fullName evidence="1">YprB ribonuclease H-like domain-containing protein</fullName>
    </recommendedName>
</protein>
<evidence type="ECO:0000313" key="2">
    <source>
        <dbReference type="EMBL" id="AUB80808.1"/>
    </source>
</evidence>
<dbReference type="Proteomes" id="UP000232638">
    <property type="component" value="Chromosome"/>
</dbReference>
<dbReference type="EMBL" id="CP020370">
    <property type="protein sequence ID" value="AUB80808.1"/>
    <property type="molecule type" value="Genomic_DNA"/>
</dbReference>
<evidence type="ECO:0000259" key="1">
    <source>
        <dbReference type="Pfam" id="PF13482"/>
    </source>
</evidence>
<dbReference type="PANTHER" id="PTHR38462">
    <property type="entry name" value="EXONUCLEASE-LIKE PROTEIN"/>
    <property type="match status" value="1"/>
</dbReference>
<dbReference type="InterPro" id="IPR038720">
    <property type="entry name" value="YprB_RNase_H-like_dom"/>
</dbReference>
<organism evidence="2 3">
    <name type="scientific">Candidatus Thiodictyon syntrophicum</name>
    <dbReference type="NCBI Taxonomy" id="1166950"/>
    <lineage>
        <taxon>Bacteria</taxon>
        <taxon>Pseudomonadati</taxon>
        <taxon>Pseudomonadota</taxon>
        <taxon>Gammaproteobacteria</taxon>
        <taxon>Chromatiales</taxon>
        <taxon>Chromatiaceae</taxon>
        <taxon>Thiodictyon</taxon>
    </lineage>
</organism>
<dbReference type="RefSeq" id="WP_100918595.1">
    <property type="nucleotide sequence ID" value="NZ_CP020370.1"/>
</dbReference>
<dbReference type="InterPro" id="IPR012337">
    <property type="entry name" value="RNaseH-like_sf"/>
</dbReference>
<accession>A0A2K8U5D9</accession>
<dbReference type="KEGG" id="tsy:THSYN_07475"/>
<dbReference type="OrthoDB" id="9790530at2"/>
<reference evidence="2 3" key="1">
    <citation type="submission" date="2017-03" db="EMBL/GenBank/DDBJ databases">
        <title>Complete genome sequence of Candidatus 'Thiodictyon syntrophicum' sp. nov. strain Cad16T, a photolithoautotroph purple sulfur bacterium isolated from an alpine meromictic lake.</title>
        <authorList>
            <person name="Luedin S.M."/>
            <person name="Pothier J.F."/>
            <person name="Danza F."/>
            <person name="Storelli N."/>
            <person name="Wittwer M."/>
            <person name="Tonolla M."/>
        </authorList>
    </citation>
    <scope>NUCLEOTIDE SEQUENCE [LARGE SCALE GENOMIC DNA]</scope>
    <source>
        <strain evidence="2 3">Cad16T</strain>
    </source>
</reference>